<evidence type="ECO:0000259" key="5">
    <source>
        <dbReference type="PROSITE" id="PS51063"/>
    </source>
</evidence>
<dbReference type="OrthoDB" id="581021at2"/>
<feature type="domain" description="Cyclic nucleotide-binding" evidence="4">
    <location>
        <begin position="6"/>
        <end position="109"/>
    </location>
</feature>
<dbReference type="InterPro" id="IPR050397">
    <property type="entry name" value="Env_Response_Regulators"/>
</dbReference>
<dbReference type="Pfam" id="PF13545">
    <property type="entry name" value="HTH_Crp_2"/>
    <property type="match status" value="1"/>
</dbReference>
<dbReference type="InterPro" id="IPR036390">
    <property type="entry name" value="WH_DNA-bd_sf"/>
</dbReference>
<dbReference type="RefSeq" id="WP_104968634.1">
    <property type="nucleotide sequence ID" value="NZ_CP025536.1"/>
</dbReference>
<dbReference type="KEGG" id="splr:C0J00_09560"/>
<dbReference type="GeneID" id="98394152"/>
<reference evidence="6 7" key="2">
    <citation type="submission" date="2018-02" db="EMBL/GenBank/DDBJ databases">
        <title>Whole genome sequencing analysis of Streptococcus pluranimalium isolated from cattle infected mastitis in China.</title>
        <authorList>
            <person name="Zhang J.-R."/>
            <person name="Hu G.-Z."/>
        </authorList>
    </citation>
    <scope>NUCLEOTIDE SEQUENCE [LARGE SCALE GENOMIC DNA]</scope>
    <source>
        <strain evidence="6 7">TH11417</strain>
    </source>
</reference>
<sequence>MKTIFMDKSIEDHLTNEAIHHFFPEKYHRYLRLITYQKGEVICYQGDLLNHISYFLSGKAKVIRQSANGKEHILETIQTPTIIGDIELLAQKTAVSSVIALEDCQLIQLPLFDKAELLSDPLFLYQVGREIALKCYQQNVSSSTNITYSVKERLASHILNIANTEEFTLELSLLADAFGTSYRHLNRVVKQMLDENIIQKTRFKHYKITNKKALQALAIQD</sequence>
<dbReference type="SMART" id="SM00100">
    <property type="entry name" value="cNMP"/>
    <property type="match status" value="1"/>
</dbReference>
<dbReference type="PROSITE" id="PS50042">
    <property type="entry name" value="CNMP_BINDING_3"/>
    <property type="match status" value="1"/>
</dbReference>
<evidence type="ECO:0000313" key="6">
    <source>
        <dbReference type="EMBL" id="AUW97330.1"/>
    </source>
</evidence>
<gene>
    <name evidence="6" type="ORF">C0J00_09560</name>
</gene>
<dbReference type="SUPFAM" id="SSF46785">
    <property type="entry name" value="Winged helix' DNA-binding domain"/>
    <property type="match status" value="1"/>
</dbReference>
<feature type="domain" description="HTH crp-type" evidence="5">
    <location>
        <begin position="148"/>
        <end position="212"/>
    </location>
</feature>
<reference evidence="6 7" key="1">
    <citation type="submission" date="2017-12" db="EMBL/GenBank/DDBJ databases">
        <authorList>
            <person name="Hurst M.R.H."/>
        </authorList>
    </citation>
    <scope>NUCLEOTIDE SEQUENCE [LARGE SCALE GENOMIC DNA]</scope>
    <source>
        <strain evidence="6 7">TH11417</strain>
    </source>
</reference>
<dbReference type="Proteomes" id="UP000238956">
    <property type="component" value="Chromosome"/>
</dbReference>
<proteinExistence type="predicted"/>
<dbReference type="AlphaFoldDB" id="A0A2L0D6P5"/>
<evidence type="ECO:0000256" key="3">
    <source>
        <dbReference type="ARBA" id="ARBA00023163"/>
    </source>
</evidence>
<dbReference type="InterPro" id="IPR018490">
    <property type="entry name" value="cNMP-bd_dom_sf"/>
</dbReference>
<evidence type="ECO:0000256" key="2">
    <source>
        <dbReference type="ARBA" id="ARBA00023125"/>
    </source>
</evidence>
<dbReference type="PROSITE" id="PS51063">
    <property type="entry name" value="HTH_CRP_2"/>
    <property type="match status" value="1"/>
</dbReference>
<evidence type="ECO:0000313" key="7">
    <source>
        <dbReference type="Proteomes" id="UP000238956"/>
    </source>
</evidence>
<dbReference type="InterPro" id="IPR014710">
    <property type="entry name" value="RmlC-like_jellyroll"/>
</dbReference>
<dbReference type="PANTHER" id="PTHR24567:SF26">
    <property type="entry name" value="REGULATORY PROTEIN YEIL"/>
    <property type="match status" value="1"/>
</dbReference>
<keyword evidence="3" id="KW-0804">Transcription</keyword>
<organism evidence="6 7">
    <name type="scientific">Streptococcus pluranimalium</name>
    <dbReference type="NCBI Taxonomy" id="82348"/>
    <lineage>
        <taxon>Bacteria</taxon>
        <taxon>Bacillati</taxon>
        <taxon>Bacillota</taxon>
        <taxon>Bacilli</taxon>
        <taxon>Lactobacillales</taxon>
        <taxon>Streptococcaceae</taxon>
        <taxon>Streptococcus</taxon>
    </lineage>
</organism>
<evidence type="ECO:0000256" key="1">
    <source>
        <dbReference type="ARBA" id="ARBA00023015"/>
    </source>
</evidence>
<dbReference type="InterPro" id="IPR012318">
    <property type="entry name" value="HTH_CRP"/>
</dbReference>
<dbReference type="EMBL" id="CP025536">
    <property type="protein sequence ID" value="AUW97330.1"/>
    <property type="molecule type" value="Genomic_DNA"/>
</dbReference>
<dbReference type="GO" id="GO:0003677">
    <property type="term" value="F:DNA binding"/>
    <property type="evidence" value="ECO:0007669"/>
    <property type="project" value="UniProtKB-KW"/>
</dbReference>
<dbReference type="SUPFAM" id="SSF51206">
    <property type="entry name" value="cAMP-binding domain-like"/>
    <property type="match status" value="1"/>
</dbReference>
<dbReference type="InterPro" id="IPR000595">
    <property type="entry name" value="cNMP-bd_dom"/>
</dbReference>
<protein>
    <submittedName>
        <fullName evidence="6">Crp/Fnr family transcriptional regulator</fullName>
    </submittedName>
</protein>
<accession>A0A2L0D6P5</accession>
<dbReference type="Pfam" id="PF00027">
    <property type="entry name" value="cNMP_binding"/>
    <property type="match status" value="1"/>
</dbReference>
<keyword evidence="2" id="KW-0238">DNA-binding</keyword>
<dbReference type="GO" id="GO:0005829">
    <property type="term" value="C:cytosol"/>
    <property type="evidence" value="ECO:0007669"/>
    <property type="project" value="TreeGrafter"/>
</dbReference>
<keyword evidence="7" id="KW-1185">Reference proteome</keyword>
<dbReference type="CDD" id="cd00038">
    <property type="entry name" value="CAP_ED"/>
    <property type="match status" value="1"/>
</dbReference>
<dbReference type="Gene3D" id="2.60.120.10">
    <property type="entry name" value="Jelly Rolls"/>
    <property type="match status" value="1"/>
</dbReference>
<dbReference type="PANTHER" id="PTHR24567">
    <property type="entry name" value="CRP FAMILY TRANSCRIPTIONAL REGULATORY PROTEIN"/>
    <property type="match status" value="1"/>
</dbReference>
<dbReference type="GO" id="GO:0003700">
    <property type="term" value="F:DNA-binding transcription factor activity"/>
    <property type="evidence" value="ECO:0007669"/>
    <property type="project" value="TreeGrafter"/>
</dbReference>
<name>A0A2L0D6P5_9STRE</name>
<keyword evidence="1" id="KW-0805">Transcription regulation</keyword>
<evidence type="ECO:0000259" key="4">
    <source>
        <dbReference type="PROSITE" id="PS50042"/>
    </source>
</evidence>